<sequence>MTDKPSFVILPSPLKWVAKLVFEASLGRVTREGGEDGNVFRGSHDIGDSRPNADCGCLFVARRSAGRTRRRSAGRTLRRSAGEAGPSTERWIVRGLETGGVGGPLENFLREEDFKDGLTDRPSFVILPSPLG</sequence>
<evidence type="ECO:0000313" key="2">
    <source>
        <dbReference type="EMBL" id="OGM00899.1"/>
    </source>
</evidence>
<reference evidence="2 3" key="1">
    <citation type="journal article" date="2016" name="Nat. Commun.">
        <title>Thousands of microbial genomes shed light on interconnected biogeochemical processes in an aquifer system.</title>
        <authorList>
            <person name="Anantharaman K."/>
            <person name="Brown C.T."/>
            <person name="Hug L.A."/>
            <person name="Sharon I."/>
            <person name="Castelle C.J."/>
            <person name="Probst A.J."/>
            <person name="Thomas B.C."/>
            <person name="Singh A."/>
            <person name="Wilkins M.J."/>
            <person name="Karaoz U."/>
            <person name="Brodie E.L."/>
            <person name="Williams K.H."/>
            <person name="Hubbard S.S."/>
            <person name="Banfield J.F."/>
        </authorList>
    </citation>
    <scope>NUCLEOTIDE SEQUENCE [LARGE SCALE GENOMIC DNA]</scope>
</reference>
<dbReference type="EMBL" id="MGFG01000021">
    <property type="protein sequence ID" value="OGM00899.1"/>
    <property type="molecule type" value="Genomic_DNA"/>
</dbReference>
<gene>
    <name evidence="2" type="ORF">A2480_00160</name>
</gene>
<feature type="region of interest" description="Disordered" evidence="1">
    <location>
        <begin position="67"/>
        <end position="89"/>
    </location>
</feature>
<evidence type="ECO:0000256" key="1">
    <source>
        <dbReference type="SAM" id="MobiDB-lite"/>
    </source>
</evidence>
<protein>
    <submittedName>
        <fullName evidence="2">Uncharacterized protein</fullName>
    </submittedName>
</protein>
<dbReference type="STRING" id="1802424.A2480_00160"/>
<feature type="compositionally biased region" description="Basic residues" evidence="1">
    <location>
        <begin position="67"/>
        <end position="78"/>
    </location>
</feature>
<comment type="caution">
    <text evidence="2">The sequence shown here is derived from an EMBL/GenBank/DDBJ whole genome shotgun (WGS) entry which is preliminary data.</text>
</comment>
<dbReference type="AlphaFoldDB" id="A0A1F7WES6"/>
<name>A0A1F7WES6_9BACT</name>
<organism evidence="2 3">
    <name type="scientific">Candidatus Uhrbacteria bacterium RIFOXYC2_FULL_47_19</name>
    <dbReference type="NCBI Taxonomy" id="1802424"/>
    <lineage>
        <taxon>Bacteria</taxon>
        <taxon>Candidatus Uhriibacteriota</taxon>
    </lineage>
</organism>
<proteinExistence type="predicted"/>
<accession>A0A1F7WES6</accession>
<evidence type="ECO:0000313" key="3">
    <source>
        <dbReference type="Proteomes" id="UP000176988"/>
    </source>
</evidence>
<dbReference type="Proteomes" id="UP000176988">
    <property type="component" value="Unassembled WGS sequence"/>
</dbReference>